<accession>A0A2D1U6M7</accession>
<organism evidence="2 3">
    <name type="scientific">Pedobacter ginsengisoli</name>
    <dbReference type="NCBI Taxonomy" id="363852"/>
    <lineage>
        <taxon>Bacteria</taxon>
        <taxon>Pseudomonadati</taxon>
        <taxon>Bacteroidota</taxon>
        <taxon>Sphingobacteriia</taxon>
        <taxon>Sphingobacteriales</taxon>
        <taxon>Sphingobacteriaceae</taxon>
        <taxon>Pedobacter</taxon>
    </lineage>
</organism>
<feature type="transmembrane region" description="Helical" evidence="1">
    <location>
        <begin position="7"/>
        <end position="32"/>
    </location>
</feature>
<protein>
    <submittedName>
        <fullName evidence="2">Uncharacterized protein</fullName>
    </submittedName>
</protein>
<keyword evidence="1" id="KW-1133">Transmembrane helix</keyword>
<feature type="transmembrane region" description="Helical" evidence="1">
    <location>
        <begin position="63"/>
        <end position="81"/>
    </location>
</feature>
<proteinExistence type="predicted"/>
<keyword evidence="3" id="KW-1185">Reference proteome</keyword>
<dbReference type="OrthoDB" id="799709at2"/>
<evidence type="ECO:0000313" key="2">
    <source>
        <dbReference type="EMBL" id="ATP57248.1"/>
    </source>
</evidence>
<feature type="transmembrane region" description="Helical" evidence="1">
    <location>
        <begin position="107"/>
        <end position="122"/>
    </location>
</feature>
<dbReference type="RefSeq" id="WP_099439175.1">
    <property type="nucleotide sequence ID" value="NZ_CP024091.1"/>
</dbReference>
<reference evidence="2 3" key="1">
    <citation type="submission" date="2017-10" db="EMBL/GenBank/DDBJ databases">
        <title>Whole genome of Pedobacter ginsengisoli T01R-27 isolated from tomato rhizosphere.</title>
        <authorList>
            <person name="Weon H.-Y."/>
            <person name="Lee S.A."/>
            <person name="Sang M.K."/>
            <person name="Song J."/>
        </authorList>
    </citation>
    <scope>NUCLEOTIDE SEQUENCE [LARGE SCALE GENOMIC DNA]</scope>
    <source>
        <strain evidence="2 3">T01R-27</strain>
    </source>
</reference>
<name>A0A2D1U6M7_9SPHI</name>
<dbReference type="KEGG" id="pgs:CPT03_12580"/>
<evidence type="ECO:0000256" key="1">
    <source>
        <dbReference type="SAM" id="Phobius"/>
    </source>
</evidence>
<dbReference type="Proteomes" id="UP000223749">
    <property type="component" value="Chromosome"/>
</dbReference>
<feature type="transmembrane region" description="Helical" evidence="1">
    <location>
        <begin position="38"/>
        <end position="56"/>
    </location>
</feature>
<dbReference type="EMBL" id="CP024091">
    <property type="protein sequence ID" value="ATP57248.1"/>
    <property type="molecule type" value="Genomic_DNA"/>
</dbReference>
<keyword evidence="1" id="KW-0472">Membrane</keyword>
<gene>
    <name evidence="2" type="ORF">CPT03_12580</name>
</gene>
<evidence type="ECO:0000313" key="3">
    <source>
        <dbReference type="Proteomes" id="UP000223749"/>
    </source>
</evidence>
<sequence length="137" mass="14935">MRLQGIIGSVIMAVGGMCPLMRIPIIGSWNYFDIDQRLAIAFYVLVIIGLIGAFANKAGLIKLAGWGGIVLVLITLAGIYFKAHDSFSFLHFKKLINIGAGMVKLKWGWYVIAAGTFILITVRKPKVALANDVVEVK</sequence>
<keyword evidence="1" id="KW-0812">Transmembrane</keyword>
<dbReference type="AlphaFoldDB" id="A0A2D1U6M7"/>